<evidence type="ECO:0000256" key="18">
    <source>
        <dbReference type="SAM" id="MobiDB-lite"/>
    </source>
</evidence>
<gene>
    <name evidence="19" type="primary">CDS1</name>
    <name evidence="19" type="ORF">SeLEV6574_g08016</name>
</gene>
<evidence type="ECO:0000256" key="9">
    <source>
        <dbReference type="ARBA" id="ARBA00022692"/>
    </source>
</evidence>
<keyword evidence="15 16" id="KW-1208">Phospholipid metabolism</keyword>
<evidence type="ECO:0000313" key="20">
    <source>
        <dbReference type="Proteomes" id="UP000320475"/>
    </source>
</evidence>
<organism evidence="19 20">
    <name type="scientific">Synchytrium endobioticum</name>
    <dbReference type="NCBI Taxonomy" id="286115"/>
    <lineage>
        <taxon>Eukaryota</taxon>
        <taxon>Fungi</taxon>
        <taxon>Fungi incertae sedis</taxon>
        <taxon>Chytridiomycota</taxon>
        <taxon>Chytridiomycota incertae sedis</taxon>
        <taxon>Chytridiomycetes</taxon>
        <taxon>Synchytriales</taxon>
        <taxon>Synchytriaceae</taxon>
        <taxon>Synchytrium</taxon>
    </lineage>
</organism>
<dbReference type="InterPro" id="IPR016720">
    <property type="entry name" value="PC_Trfase_euk"/>
</dbReference>
<evidence type="ECO:0000256" key="13">
    <source>
        <dbReference type="ARBA" id="ARBA00023136"/>
    </source>
</evidence>
<evidence type="ECO:0000256" key="12">
    <source>
        <dbReference type="ARBA" id="ARBA00023098"/>
    </source>
</evidence>
<dbReference type="GO" id="GO:0016024">
    <property type="term" value="P:CDP-diacylglycerol biosynthetic process"/>
    <property type="evidence" value="ECO:0007669"/>
    <property type="project" value="UniProtKB-UniRule"/>
</dbReference>
<sequence length="451" mass="50078">MSRRPAPTDDIGSSDKSQMPPAHPGTLKRSVRSSIGRRGSTGQGRATEKGHRGGPKAGSAYSPYTGGGAKLLIDEPTKSKYHNLFIRSIASAVMVGGFLLFLLAGHSWVIFLVAIIQSLVYREVISIAAVTPREKKLPWMRAINWNTIYTPAYRVLLPLATHHRFISFALYCGGFVWFVMNLRKHHYKFQIQAFGWTHMTLLLVVVQSHFIINNILEGLIWFVLPVSLVIVNDIAAYICGFLWGRTPLISLSPKKTWEGFMGAFVITLVFGFWYAGFLAQFGYLVCPARDLRTTSFSGLDCQRNAVFLEHVAILPSRLVHLLGTVLGPLGMKAPAVFLYYPIQLHTLILSCFASLIAPFGGFFASGVKRAFKIKDFGDSIPGHGGMTDRMDCQFLMGLFSHMYYQSFISPSNLSVGAALRMFMALKPQQQLELYKDLQQQLSAAGLLEPAN</sequence>
<evidence type="ECO:0000313" key="19">
    <source>
        <dbReference type="EMBL" id="TPX36767.1"/>
    </source>
</evidence>
<feature type="transmembrane region" description="Helical" evidence="16">
    <location>
        <begin position="165"/>
        <end position="182"/>
    </location>
</feature>
<evidence type="ECO:0000256" key="10">
    <source>
        <dbReference type="ARBA" id="ARBA00022695"/>
    </source>
</evidence>
<dbReference type="GO" id="GO:0005789">
    <property type="term" value="C:endoplasmic reticulum membrane"/>
    <property type="evidence" value="ECO:0007669"/>
    <property type="project" value="TreeGrafter"/>
</dbReference>
<comment type="caution">
    <text evidence="19">The sequence shown here is derived from an EMBL/GenBank/DDBJ whole genome shotgun (WGS) entry which is preliminary data.</text>
</comment>
<dbReference type="VEuPathDB" id="FungiDB:SeMB42_g07574"/>
<feature type="transmembrane region" description="Helical" evidence="16">
    <location>
        <begin position="218"/>
        <end position="244"/>
    </location>
</feature>
<evidence type="ECO:0000256" key="5">
    <source>
        <dbReference type="ARBA" id="ARBA00010185"/>
    </source>
</evidence>
<evidence type="ECO:0000256" key="3">
    <source>
        <dbReference type="ARBA" id="ARBA00005119"/>
    </source>
</evidence>
<evidence type="ECO:0000256" key="6">
    <source>
        <dbReference type="ARBA" id="ARBA00012487"/>
    </source>
</evidence>
<evidence type="ECO:0000256" key="11">
    <source>
        <dbReference type="ARBA" id="ARBA00022989"/>
    </source>
</evidence>
<comment type="catalytic activity">
    <reaction evidence="1 16 17">
        <text>a 1,2-diacyl-sn-glycero-3-phosphate + CTP + H(+) = a CDP-1,2-diacyl-sn-glycerol + diphosphate</text>
        <dbReference type="Rhea" id="RHEA:16229"/>
        <dbReference type="ChEBI" id="CHEBI:15378"/>
        <dbReference type="ChEBI" id="CHEBI:33019"/>
        <dbReference type="ChEBI" id="CHEBI:37563"/>
        <dbReference type="ChEBI" id="CHEBI:58332"/>
        <dbReference type="ChEBI" id="CHEBI:58608"/>
        <dbReference type="EC" id="2.7.7.41"/>
    </reaction>
</comment>
<feature type="compositionally biased region" description="Low complexity" evidence="18">
    <location>
        <begin position="32"/>
        <end position="45"/>
    </location>
</feature>
<dbReference type="Pfam" id="PF01148">
    <property type="entry name" value="CTP_transf_1"/>
    <property type="match status" value="1"/>
</dbReference>
<evidence type="ECO:0000256" key="8">
    <source>
        <dbReference type="ARBA" id="ARBA00022679"/>
    </source>
</evidence>
<evidence type="ECO:0000256" key="17">
    <source>
        <dbReference type="RuleBase" id="RU003938"/>
    </source>
</evidence>
<keyword evidence="9 16" id="KW-0812">Transmembrane</keyword>
<keyword evidence="14 16" id="KW-0594">Phospholipid biosynthesis</keyword>
<accession>A0A507C6U5</accession>
<evidence type="ECO:0000256" key="16">
    <source>
        <dbReference type="PIRNR" id="PIRNR018269"/>
    </source>
</evidence>
<proteinExistence type="inferred from homology"/>
<dbReference type="OrthoDB" id="10260889at2759"/>
<evidence type="ECO:0000256" key="4">
    <source>
        <dbReference type="ARBA" id="ARBA00005189"/>
    </source>
</evidence>
<dbReference type="PIRSF" id="PIRSF018269">
    <property type="entry name" value="PC_trans_euk"/>
    <property type="match status" value="1"/>
</dbReference>
<keyword evidence="11 16" id="KW-1133">Transmembrane helix</keyword>
<evidence type="ECO:0000256" key="15">
    <source>
        <dbReference type="ARBA" id="ARBA00023264"/>
    </source>
</evidence>
<dbReference type="EC" id="2.7.7.41" evidence="6 16"/>
<evidence type="ECO:0000256" key="1">
    <source>
        <dbReference type="ARBA" id="ARBA00001698"/>
    </source>
</evidence>
<dbReference type="EMBL" id="QEAM01000684">
    <property type="protein sequence ID" value="TPX36767.1"/>
    <property type="molecule type" value="Genomic_DNA"/>
</dbReference>
<keyword evidence="12 16" id="KW-0443">Lipid metabolism</keyword>
<comment type="pathway">
    <text evidence="4">Lipid metabolism.</text>
</comment>
<feature type="transmembrane region" description="Helical" evidence="16">
    <location>
        <begin position="342"/>
        <end position="364"/>
    </location>
</feature>
<keyword evidence="7 16" id="KW-0444">Lipid biosynthesis</keyword>
<comment type="subcellular location">
    <subcellularLocation>
        <location evidence="2">Membrane</location>
        <topology evidence="2">Multi-pass membrane protein</topology>
    </subcellularLocation>
</comment>
<feature type="region of interest" description="Disordered" evidence="18">
    <location>
        <begin position="1"/>
        <end position="62"/>
    </location>
</feature>
<dbReference type="AlphaFoldDB" id="A0A507C6U5"/>
<dbReference type="GO" id="GO:0004605">
    <property type="term" value="F:phosphatidate cytidylyltransferase activity"/>
    <property type="evidence" value="ECO:0007669"/>
    <property type="project" value="UniProtKB-UniRule"/>
</dbReference>
<dbReference type="PANTHER" id="PTHR13773:SF8">
    <property type="entry name" value="PHOSPHATIDATE CYTIDYLYLTRANSFERASE, PHOTORECEPTOR-SPECIFIC"/>
    <property type="match status" value="1"/>
</dbReference>
<dbReference type="PANTHER" id="PTHR13773">
    <property type="entry name" value="PHOSPHATIDATE CYTIDYLYLTRANSFERASE"/>
    <property type="match status" value="1"/>
</dbReference>
<feature type="transmembrane region" description="Helical" evidence="16">
    <location>
        <begin position="194"/>
        <end position="212"/>
    </location>
</feature>
<keyword evidence="8 16" id="KW-0808">Transferase</keyword>
<dbReference type="UniPathway" id="UPA00557">
    <property type="reaction ID" value="UER00614"/>
</dbReference>
<keyword evidence="13 16" id="KW-0472">Membrane</keyword>
<comment type="similarity">
    <text evidence="5 16 17">Belongs to the CDS family.</text>
</comment>
<reference evidence="19 20" key="1">
    <citation type="journal article" date="2019" name="Sci. Rep.">
        <title>Comparative genomics of chytrid fungi reveal insights into the obligate biotrophic and pathogenic lifestyle of Synchytrium endobioticum.</title>
        <authorList>
            <person name="van de Vossenberg B.T.L.H."/>
            <person name="Warris S."/>
            <person name="Nguyen H.D.T."/>
            <person name="van Gent-Pelzer M.P.E."/>
            <person name="Joly D.L."/>
            <person name="van de Geest H.C."/>
            <person name="Bonants P.J.M."/>
            <person name="Smith D.S."/>
            <person name="Levesque C.A."/>
            <person name="van der Lee T.A.J."/>
        </authorList>
    </citation>
    <scope>NUCLEOTIDE SEQUENCE [LARGE SCALE GENOMIC DNA]</scope>
    <source>
        <strain evidence="19 20">LEV6574</strain>
    </source>
</reference>
<protein>
    <recommendedName>
        <fullName evidence="6 16">Phosphatidate cytidylyltransferase</fullName>
        <ecNumber evidence="6 16">2.7.7.41</ecNumber>
    </recommendedName>
</protein>
<evidence type="ECO:0000256" key="7">
    <source>
        <dbReference type="ARBA" id="ARBA00022516"/>
    </source>
</evidence>
<keyword evidence="10 16" id="KW-0548">Nucleotidyltransferase</keyword>
<dbReference type="PROSITE" id="PS01315">
    <property type="entry name" value="CDS"/>
    <property type="match status" value="1"/>
</dbReference>
<dbReference type="Proteomes" id="UP000320475">
    <property type="component" value="Unassembled WGS sequence"/>
</dbReference>
<feature type="transmembrane region" description="Helical" evidence="16">
    <location>
        <begin position="84"/>
        <end position="103"/>
    </location>
</feature>
<evidence type="ECO:0000256" key="2">
    <source>
        <dbReference type="ARBA" id="ARBA00004141"/>
    </source>
</evidence>
<evidence type="ECO:0000256" key="14">
    <source>
        <dbReference type="ARBA" id="ARBA00023209"/>
    </source>
</evidence>
<feature type="transmembrane region" description="Helical" evidence="16">
    <location>
        <begin position="256"/>
        <end position="275"/>
    </location>
</feature>
<dbReference type="InterPro" id="IPR000374">
    <property type="entry name" value="PC_trans"/>
</dbReference>
<comment type="pathway">
    <text evidence="3 16 17">Phospholipid metabolism; CDP-diacylglycerol biosynthesis; CDP-diacylglycerol from sn-glycerol 3-phosphate: step 3/3.</text>
</comment>
<name>A0A507C6U5_9FUNG</name>